<protein>
    <submittedName>
        <fullName evidence="1">Uncharacterized protein</fullName>
    </submittedName>
</protein>
<name>A0A645I190_9ZZZZ</name>
<proteinExistence type="predicted"/>
<dbReference type="AlphaFoldDB" id="A0A645I190"/>
<comment type="caution">
    <text evidence="1">The sequence shown here is derived from an EMBL/GenBank/DDBJ whole genome shotgun (WGS) entry which is preliminary data.</text>
</comment>
<accession>A0A645I190</accession>
<sequence>MLICIKHIGLNLDQFTVALFAIHAPIGNPDINHKGDITFLSL</sequence>
<organism evidence="1">
    <name type="scientific">bioreactor metagenome</name>
    <dbReference type="NCBI Taxonomy" id="1076179"/>
    <lineage>
        <taxon>unclassified sequences</taxon>
        <taxon>metagenomes</taxon>
        <taxon>ecological metagenomes</taxon>
    </lineage>
</organism>
<reference evidence="1" key="1">
    <citation type="submission" date="2019-08" db="EMBL/GenBank/DDBJ databases">
        <authorList>
            <person name="Kucharzyk K."/>
            <person name="Murdoch R.W."/>
            <person name="Higgins S."/>
            <person name="Loffler F."/>
        </authorList>
    </citation>
    <scope>NUCLEOTIDE SEQUENCE</scope>
</reference>
<gene>
    <name evidence="1" type="ORF">SDC9_191760</name>
</gene>
<dbReference type="EMBL" id="VSSQ01103145">
    <property type="protein sequence ID" value="MPN44199.1"/>
    <property type="molecule type" value="Genomic_DNA"/>
</dbReference>
<evidence type="ECO:0000313" key="1">
    <source>
        <dbReference type="EMBL" id="MPN44199.1"/>
    </source>
</evidence>